<dbReference type="InterPro" id="IPR053188">
    <property type="entry name" value="FkbM_Methyltransferase"/>
</dbReference>
<dbReference type="Gene3D" id="3.40.50.150">
    <property type="entry name" value="Vaccinia Virus protein VP39"/>
    <property type="match status" value="1"/>
</dbReference>
<name>A0ABP8RK68_9MYCO</name>
<evidence type="ECO:0000313" key="2">
    <source>
        <dbReference type="EMBL" id="GAA4540474.1"/>
    </source>
</evidence>
<dbReference type="InterPro" id="IPR006342">
    <property type="entry name" value="FkbM_mtfrase"/>
</dbReference>
<evidence type="ECO:0000313" key="3">
    <source>
        <dbReference type="Proteomes" id="UP001501417"/>
    </source>
</evidence>
<evidence type="ECO:0000259" key="1">
    <source>
        <dbReference type="Pfam" id="PF05050"/>
    </source>
</evidence>
<dbReference type="PANTHER" id="PTHR36973">
    <property type="entry name" value="SLL1456 PROTEIN-RELATED"/>
    <property type="match status" value="1"/>
</dbReference>
<dbReference type="InterPro" id="IPR029063">
    <property type="entry name" value="SAM-dependent_MTases_sf"/>
</dbReference>
<gene>
    <name evidence="2" type="ORF">GCM10023161_21420</name>
</gene>
<keyword evidence="3" id="KW-1185">Reference proteome</keyword>
<comment type="caution">
    <text evidence="2">The sequence shown here is derived from an EMBL/GenBank/DDBJ whole genome shotgun (WGS) entry which is preliminary data.</text>
</comment>
<sequence>MNASLQALLTPERLTEVVDVGANMIDGEPPYMPLLAAGLCRVTGFEPQEDAFHKLVAKEGPNERYLPYAVGDGEARTLKICRGKGLTSLLEPDPSRLSLFGVLEPLGQVLERVPIQTCRLDDVLEIQHLDFLKIDIQGGELAAFRGGRAKLAEAVVIQTEISFVTLYKDQPGLGDIDLELRGQGFIPHGFVDMKPWRISSALAGEIPWEGSNQLLEADIVYVRDFADAESMSDEQLKHLALISHYCYGSVDLTLRCVMLLEQRQALASEAQQRYLRLLTDTLSA</sequence>
<dbReference type="RefSeq" id="WP_264045710.1">
    <property type="nucleotide sequence ID" value="NZ_BAABGF010000030.1"/>
</dbReference>
<dbReference type="Pfam" id="PF05050">
    <property type="entry name" value="Methyltransf_21"/>
    <property type="match status" value="1"/>
</dbReference>
<dbReference type="NCBIfam" id="TIGR01444">
    <property type="entry name" value="fkbM_fam"/>
    <property type="match status" value="1"/>
</dbReference>
<accession>A0ABP8RK68</accession>
<proteinExistence type="predicted"/>
<dbReference type="Proteomes" id="UP001501417">
    <property type="component" value="Unassembled WGS sequence"/>
</dbReference>
<reference evidence="3" key="1">
    <citation type="journal article" date="2019" name="Int. J. Syst. Evol. Microbiol.">
        <title>The Global Catalogue of Microorganisms (GCM) 10K type strain sequencing project: providing services to taxonomists for standard genome sequencing and annotation.</title>
        <authorList>
            <consortium name="The Broad Institute Genomics Platform"/>
            <consortium name="The Broad Institute Genome Sequencing Center for Infectious Disease"/>
            <person name="Wu L."/>
            <person name="Ma J."/>
        </authorList>
    </citation>
    <scope>NUCLEOTIDE SEQUENCE [LARGE SCALE GENOMIC DNA]</scope>
    <source>
        <strain evidence="3">JCM 17782</strain>
    </source>
</reference>
<dbReference type="SUPFAM" id="SSF53335">
    <property type="entry name" value="S-adenosyl-L-methionine-dependent methyltransferases"/>
    <property type="match status" value="1"/>
</dbReference>
<dbReference type="EMBL" id="BAABGF010000030">
    <property type="protein sequence ID" value="GAA4540474.1"/>
    <property type="molecule type" value="Genomic_DNA"/>
</dbReference>
<organism evidence="2 3">
    <name type="scientific">Mycobacterium paraffinicum</name>
    <dbReference type="NCBI Taxonomy" id="53378"/>
    <lineage>
        <taxon>Bacteria</taxon>
        <taxon>Bacillati</taxon>
        <taxon>Actinomycetota</taxon>
        <taxon>Actinomycetes</taxon>
        <taxon>Mycobacteriales</taxon>
        <taxon>Mycobacteriaceae</taxon>
        <taxon>Mycobacterium</taxon>
    </lineage>
</organism>
<dbReference type="PANTHER" id="PTHR36973:SF4">
    <property type="entry name" value="NODULATION PROTEIN"/>
    <property type="match status" value="1"/>
</dbReference>
<protein>
    <recommendedName>
        <fullName evidence="1">Methyltransferase FkbM domain-containing protein</fullName>
    </recommendedName>
</protein>
<feature type="domain" description="Methyltransferase FkbM" evidence="1">
    <location>
        <begin position="19"/>
        <end position="186"/>
    </location>
</feature>